<keyword evidence="5" id="KW-0347">Helicase</keyword>
<dbReference type="Gene3D" id="3.40.50.300">
    <property type="entry name" value="P-loop containing nucleotide triphosphate hydrolases"/>
    <property type="match status" value="1"/>
</dbReference>
<dbReference type="PANTHER" id="PTHR30580:SF0">
    <property type="entry name" value="PRIMOSOMAL PROTEIN N"/>
    <property type="match status" value="1"/>
</dbReference>
<gene>
    <name evidence="5" type="ORF">SAMN06275492_101259</name>
</gene>
<dbReference type="PANTHER" id="PTHR30580">
    <property type="entry name" value="PRIMOSOMAL PROTEIN N"/>
    <property type="match status" value="1"/>
</dbReference>
<dbReference type="STRING" id="561720.SAMN06275492_101259"/>
<dbReference type="GO" id="GO:0003677">
    <property type="term" value="F:DNA binding"/>
    <property type="evidence" value="ECO:0007669"/>
    <property type="project" value="UniProtKB-KW"/>
</dbReference>
<evidence type="ECO:0000313" key="6">
    <source>
        <dbReference type="Proteomes" id="UP000193355"/>
    </source>
</evidence>
<reference evidence="6" key="1">
    <citation type="submission" date="2017-04" db="EMBL/GenBank/DDBJ databases">
        <authorList>
            <person name="Varghese N."/>
            <person name="Submissions S."/>
        </authorList>
    </citation>
    <scope>NUCLEOTIDE SEQUENCE [LARGE SCALE GENOMIC DNA]</scope>
    <source>
        <strain evidence="6">USBA 82</strain>
    </source>
</reference>
<dbReference type="GO" id="GO:0006270">
    <property type="term" value="P:DNA replication initiation"/>
    <property type="evidence" value="ECO:0007669"/>
    <property type="project" value="TreeGrafter"/>
</dbReference>
<evidence type="ECO:0000313" key="5">
    <source>
        <dbReference type="EMBL" id="SMG11382.1"/>
    </source>
</evidence>
<keyword evidence="2" id="KW-0067">ATP-binding</keyword>
<keyword evidence="3" id="KW-0238">DNA-binding</keyword>
<proteinExistence type="predicted"/>
<evidence type="ECO:0000259" key="4">
    <source>
        <dbReference type="Pfam" id="PF17764"/>
    </source>
</evidence>
<sequence>MSCFVDVVVPGPWWGSLSYRSDELLIPGCRVSVPVGRTKRVGFVLSSSSSSSWPEGKVRAISSVIDGEPVLPPYLWRLISWAGRAFLCGQGQALMAMLPKELLSGEKVPAFKSISQGGGPEIDGPEVLSCYRWRDIDRSDFYLSMIQSCRAIVAFPEQSRAESFFRSAVKAGLDGGMLWPVTGGAKKLNAWISARDGECRFIVGGPGVMAAPFEPDRVIIEDEGSEGYRSLRSPRLNGRSVLSRMAKEVGAKLILGGRVPSSRVFKGISPDEERVRPGKRLIFIDVKEGHTLDIPGASRDIPLAQGTMERTIRDISKGKVVLWILDRKGYVGDLRCDDCGAPLACPCGGSFRLEGGRMSCFRCGRKASVPDTCPDCGGPMITGQNPGIEALMPSAKSMVPDRPVVVWSADEPKGKIAKRDMIKSLSSGGLVLGTRKALELCDYLDVPLICWLDGDGEARRPDHGARHSAYSMVVESCWRGNNPEDRQVILQSRRAGKGWQMALNSGWTVFWNRELEERRDVELPPFRYLAEISCLGGDKDRVSDSLSSAGGDVMDPDPSGDLIWVAFTHILPIYRALERFFSIGSRSYPKVVLWTD</sequence>
<keyword evidence="1" id="KW-0547">Nucleotide-binding</keyword>
<dbReference type="GO" id="GO:0006302">
    <property type="term" value="P:double-strand break repair"/>
    <property type="evidence" value="ECO:0007669"/>
    <property type="project" value="TreeGrafter"/>
</dbReference>
<dbReference type="GO" id="GO:0005524">
    <property type="term" value="F:ATP binding"/>
    <property type="evidence" value="ECO:0007669"/>
    <property type="project" value="UniProtKB-KW"/>
</dbReference>
<evidence type="ECO:0000256" key="3">
    <source>
        <dbReference type="ARBA" id="ARBA00023125"/>
    </source>
</evidence>
<dbReference type="GO" id="GO:0043138">
    <property type="term" value="F:3'-5' DNA helicase activity"/>
    <property type="evidence" value="ECO:0007669"/>
    <property type="project" value="TreeGrafter"/>
</dbReference>
<dbReference type="Gene3D" id="3.40.1440.60">
    <property type="entry name" value="PriA, 3(prime) DNA-binding domain"/>
    <property type="match status" value="1"/>
</dbReference>
<feature type="domain" description="Primosomal protein N' 3' DNA-binding" evidence="4">
    <location>
        <begin position="6"/>
        <end position="99"/>
    </location>
</feature>
<protein>
    <submittedName>
        <fullName evidence="5">Replication restart DNA helicase PriA</fullName>
    </submittedName>
</protein>
<name>A0A1X7IAC3_9BACT</name>
<dbReference type="EMBL" id="FXBB01000001">
    <property type="protein sequence ID" value="SMG11382.1"/>
    <property type="molecule type" value="Genomic_DNA"/>
</dbReference>
<accession>A0A1X7IAC3</accession>
<evidence type="ECO:0000256" key="2">
    <source>
        <dbReference type="ARBA" id="ARBA00022840"/>
    </source>
</evidence>
<dbReference type="Pfam" id="PF17764">
    <property type="entry name" value="PriA_3primeBD"/>
    <property type="match status" value="1"/>
</dbReference>
<dbReference type="InterPro" id="IPR027417">
    <property type="entry name" value="P-loop_NTPase"/>
</dbReference>
<dbReference type="InterPro" id="IPR041222">
    <property type="entry name" value="PriA_3primeBD"/>
</dbReference>
<dbReference type="Proteomes" id="UP000193355">
    <property type="component" value="Unassembled WGS sequence"/>
</dbReference>
<keyword evidence="6" id="KW-1185">Reference proteome</keyword>
<dbReference type="GO" id="GO:0006310">
    <property type="term" value="P:DNA recombination"/>
    <property type="evidence" value="ECO:0007669"/>
    <property type="project" value="TreeGrafter"/>
</dbReference>
<dbReference type="AlphaFoldDB" id="A0A1X7IAC3"/>
<keyword evidence="5" id="KW-0378">Hydrolase</keyword>
<organism evidence="5 6">
    <name type="scientific">Dethiosulfovibrio salsuginis</name>
    <dbReference type="NCBI Taxonomy" id="561720"/>
    <lineage>
        <taxon>Bacteria</taxon>
        <taxon>Thermotogati</taxon>
        <taxon>Synergistota</taxon>
        <taxon>Synergistia</taxon>
        <taxon>Synergistales</taxon>
        <taxon>Dethiosulfovibrionaceae</taxon>
        <taxon>Dethiosulfovibrio</taxon>
    </lineage>
</organism>
<dbReference type="InterPro" id="IPR042115">
    <property type="entry name" value="PriA_3primeBD_sf"/>
</dbReference>
<evidence type="ECO:0000256" key="1">
    <source>
        <dbReference type="ARBA" id="ARBA00022741"/>
    </source>
</evidence>